<organism evidence="2 3">
    <name type="scientific">Candidatus Dojkabacteria bacterium</name>
    <dbReference type="NCBI Taxonomy" id="2099670"/>
    <lineage>
        <taxon>Bacteria</taxon>
        <taxon>Candidatus Dojkabacteria</taxon>
    </lineage>
</organism>
<dbReference type="InterPro" id="IPR001387">
    <property type="entry name" value="Cro/C1-type_HTH"/>
</dbReference>
<dbReference type="CDD" id="cd00093">
    <property type="entry name" value="HTH_XRE"/>
    <property type="match status" value="1"/>
</dbReference>
<accession>A0A955RKC9</accession>
<comment type="caution">
    <text evidence="2">The sequence shown here is derived from an EMBL/GenBank/DDBJ whole genome shotgun (WGS) entry which is preliminary data.</text>
</comment>
<dbReference type="AlphaFoldDB" id="A0A955RKC9"/>
<dbReference type="Gene3D" id="1.10.260.40">
    <property type="entry name" value="lambda repressor-like DNA-binding domains"/>
    <property type="match status" value="1"/>
</dbReference>
<dbReference type="PROSITE" id="PS50943">
    <property type="entry name" value="HTH_CROC1"/>
    <property type="match status" value="1"/>
</dbReference>
<evidence type="ECO:0000259" key="1">
    <source>
        <dbReference type="PROSITE" id="PS50943"/>
    </source>
</evidence>
<dbReference type="Proteomes" id="UP000754563">
    <property type="component" value="Unassembled WGS sequence"/>
</dbReference>
<feature type="domain" description="HTH cro/C1-type" evidence="1">
    <location>
        <begin position="9"/>
        <end position="64"/>
    </location>
</feature>
<evidence type="ECO:0000313" key="3">
    <source>
        <dbReference type="Proteomes" id="UP000754563"/>
    </source>
</evidence>
<reference evidence="2" key="2">
    <citation type="journal article" date="2021" name="Microbiome">
        <title>Successional dynamics and alternative stable states in a saline activated sludge microbial community over 9 years.</title>
        <authorList>
            <person name="Wang Y."/>
            <person name="Ye J."/>
            <person name="Ju F."/>
            <person name="Liu L."/>
            <person name="Boyd J.A."/>
            <person name="Deng Y."/>
            <person name="Parks D.H."/>
            <person name="Jiang X."/>
            <person name="Yin X."/>
            <person name="Woodcroft B.J."/>
            <person name="Tyson G.W."/>
            <person name="Hugenholtz P."/>
            <person name="Polz M.F."/>
            <person name="Zhang T."/>
        </authorList>
    </citation>
    <scope>NUCLEOTIDE SEQUENCE</scope>
    <source>
        <strain evidence="2">HKST-UBA11</strain>
    </source>
</reference>
<dbReference type="GO" id="GO:0003677">
    <property type="term" value="F:DNA binding"/>
    <property type="evidence" value="ECO:0007669"/>
    <property type="project" value="InterPro"/>
</dbReference>
<protein>
    <submittedName>
        <fullName evidence="2">Helix-turn-helix transcriptional regulator</fullName>
    </submittedName>
</protein>
<dbReference type="EMBL" id="JAGQLH010000013">
    <property type="protein sequence ID" value="MCA9385317.1"/>
    <property type="molecule type" value="Genomic_DNA"/>
</dbReference>
<evidence type="ECO:0000313" key="2">
    <source>
        <dbReference type="EMBL" id="MCA9385317.1"/>
    </source>
</evidence>
<dbReference type="SMART" id="SM00530">
    <property type="entry name" value="HTH_XRE"/>
    <property type="match status" value="1"/>
</dbReference>
<dbReference type="SUPFAM" id="SSF47413">
    <property type="entry name" value="lambda repressor-like DNA-binding domains"/>
    <property type="match status" value="1"/>
</dbReference>
<name>A0A955RKC9_9BACT</name>
<dbReference type="InterPro" id="IPR010982">
    <property type="entry name" value="Lambda_DNA-bd_dom_sf"/>
</dbReference>
<reference evidence="2" key="1">
    <citation type="submission" date="2020-04" db="EMBL/GenBank/DDBJ databases">
        <authorList>
            <person name="Zhang T."/>
        </authorList>
    </citation>
    <scope>NUCLEOTIDE SEQUENCE</scope>
    <source>
        <strain evidence="2">HKST-UBA11</strain>
    </source>
</reference>
<sequence>MVKALGKNIRSIRTNKKMSRKELAEKAGISVFAVIDVELGRIKSPLFTTIANIADVLGVTIDELRK</sequence>
<gene>
    <name evidence="2" type="ORF">KC717_01575</name>
</gene>
<dbReference type="Pfam" id="PF01381">
    <property type="entry name" value="HTH_3"/>
    <property type="match status" value="1"/>
</dbReference>
<proteinExistence type="predicted"/>